<keyword evidence="1" id="KW-1133">Transmembrane helix</keyword>
<dbReference type="EMBL" id="JADEXQ010000029">
    <property type="protein sequence ID" value="MBE9030102.1"/>
    <property type="molecule type" value="Genomic_DNA"/>
</dbReference>
<name>A0A928VM06_9CYAN</name>
<organism evidence="2 3">
    <name type="scientific">Romeriopsis navalis LEGE 11480</name>
    <dbReference type="NCBI Taxonomy" id="2777977"/>
    <lineage>
        <taxon>Bacteria</taxon>
        <taxon>Bacillati</taxon>
        <taxon>Cyanobacteriota</taxon>
        <taxon>Cyanophyceae</taxon>
        <taxon>Leptolyngbyales</taxon>
        <taxon>Leptolyngbyaceae</taxon>
        <taxon>Romeriopsis</taxon>
        <taxon>Romeriopsis navalis</taxon>
    </lineage>
</organism>
<keyword evidence="3" id="KW-1185">Reference proteome</keyword>
<keyword evidence="1" id="KW-0472">Membrane</keyword>
<keyword evidence="1" id="KW-0812">Transmembrane</keyword>
<evidence type="ECO:0000313" key="3">
    <source>
        <dbReference type="Proteomes" id="UP000625316"/>
    </source>
</evidence>
<dbReference type="Proteomes" id="UP000625316">
    <property type="component" value="Unassembled WGS sequence"/>
</dbReference>
<proteinExistence type="predicted"/>
<comment type="caution">
    <text evidence="2">The sequence shown here is derived from an EMBL/GenBank/DDBJ whole genome shotgun (WGS) entry which is preliminary data.</text>
</comment>
<gene>
    <name evidence="2" type="ORF">IQ266_10215</name>
</gene>
<accession>A0A928VM06</accession>
<sequence>MKIYWSFKDIPELADLTEDQQKTAFQQCYEKYLFKMRETWVACAIMSTLVTIGMHVFGPILGAAIGGAIGGGILSMIITNALRPHLKNYVSHHFAE</sequence>
<evidence type="ECO:0000313" key="2">
    <source>
        <dbReference type="EMBL" id="MBE9030102.1"/>
    </source>
</evidence>
<protein>
    <submittedName>
        <fullName evidence="2">Uncharacterized protein</fullName>
    </submittedName>
</protein>
<reference evidence="2" key="1">
    <citation type="submission" date="2020-10" db="EMBL/GenBank/DDBJ databases">
        <authorList>
            <person name="Castelo-Branco R."/>
            <person name="Eusebio N."/>
            <person name="Adriana R."/>
            <person name="Vieira A."/>
            <person name="Brugerolle De Fraissinette N."/>
            <person name="Rezende De Castro R."/>
            <person name="Schneider M.P."/>
            <person name="Vasconcelos V."/>
            <person name="Leao P.N."/>
        </authorList>
    </citation>
    <scope>NUCLEOTIDE SEQUENCE</scope>
    <source>
        <strain evidence="2">LEGE 11480</strain>
    </source>
</reference>
<feature type="transmembrane region" description="Helical" evidence="1">
    <location>
        <begin position="63"/>
        <end position="82"/>
    </location>
</feature>
<dbReference type="RefSeq" id="WP_264324929.1">
    <property type="nucleotide sequence ID" value="NZ_JADEXQ010000029.1"/>
</dbReference>
<evidence type="ECO:0000256" key="1">
    <source>
        <dbReference type="SAM" id="Phobius"/>
    </source>
</evidence>
<feature type="transmembrane region" description="Helical" evidence="1">
    <location>
        <begin position="39"/>
        <end position="57"/>
    </location>
</feature>
<dbReference type="AlphaFoldDB" id="A0A928VM06"/>